<evidence type="ECO:0000256" key="9">
    <source>
        <dbReference type="ARBA" id="ARBA00043982"/>
    </source>
</evidence>
<dbReference type="Pfam" id="PF07963">
    <property type="entry name" value="N_methyl"/>
    <property type="match status" value="1"/>
</dbReference>
<evidence type="ECO:0000256" key="5">
    <source>
        <dbReference type="ARBA" id="ARBA00022692"/>
    </source>
</evidence>
<keyword evidence="12" id="KW-1185">Reference proteome</keyword>
<dbReference type="SUPFAM" id="SSF54523">
    <property type="entry name" value="Pili subunits"/>
    <property type="match status" value="1"/>
</dbReference>
<dbReference type="InterPro" id="IPR012902">
    <property type="entry name" value="N_methyl_site"/>
</dbReference>
<dbReference type="RefSeq" id="WP_327605833.1">
    <property type="nucleotide sequence ID" value="NZ_JARZFX010000001.1"/>
</dbReference>
<protein>
    <recommendedName>
        <fullName evidence="10">ComG operon protein 3</fullName>
    </recommendedName>
</protein>
<dbReference type="PIRSF" id="PIRSF029928">
    <property type="entry name" value="Late_competence_ComGC"/>
    <property type="match status" value="1"/>
</dbReference>
<dbReference type="InterPro" id="IPR045584">
    <property type="entry name" value="Pilin-like"/>
</dbReference>
<evidence type="ECO:0000256" key="8">
    <source>
        <dbReference type="ARBA" id="ARBA00023287"/>
    </source>
</evidence>
<dbReference type="Gene3D" id="3.30.700.10">
    <property type="entry name" value="Glycoprotein, Type 4 Pilin"/>
    <property type="match status" value="1"/>
</dbReference>
<gene>
    <name evidence="11" type="primary">comGC</name>
    <name evidence="11" type="ORF">QGM71_02020</name>
</gene>
<evidence type="ECO:0000256" key="2">
    <source>
        <dbReference type="ARBA" id="ARBA00004241"/>
    </source>
</evidence>
<evidence type="ECO:0000256" key="3">
    <source>
        <dbReference type="ARBA" id="ARBA00022475"/>
    </source>
</evidence>
<keyword evidence="4" id="KW-0488">Methylation</keyword>
<evidence type="ECO:0000256" key="10">
    <source>
        <dbReference type="PIRNR" id="PIRNR029928"/>
    </source>
</evidence>
<accession>A0ABU6KAI1</accession>
<comment type="subunit">
    <text evidence="10">Homodimer.</text>
</comment>
<reference evidence="11 12" key="1">
    <citation type="journal article" date="2024" name="Int. J. Syst. Evol. Microbiol.">
        <title>Virgibacillus tibetensis sp. nov., isolated from salt lake on the Tibetan Plateau of China.</title>
        <authorList>
            <person name="Phurbu D."/>
            <person name="Liu Z.-X."/>
            <person name="Wang R."/>
            <person name="Zheng Y.-Y."/>
            <person name="Liu H.-C."/>
            <person name="Zhou Y.-G."/>
            <person name="Yu Y.-J."/>
            <person name="Li A.-H."/>
        </authorList>
    </citation>
    <scope>NUCLEOTIDE SEQUENCE [LARGE SCALE GENOMIC DNA]</scope>
    <source>
        <strain evidence="11 12">C22-A2</strain>
    </source>
</reference>
<comment type="similarity">
    <text evidence="9 10">Belongs to the ComGC family.</text>
</comment>
<dbReference type="EMBL" id="JARZFX010000001">
    <property type="protein sequence ID" value="MEC5422264.1"/>
    <property type="molecule type" value="Genomic_DNA"/>
</dbReference>
<organism evidence="11 12">
    <name type="scientific">Virgibacillus tibetensis</name>
    <dbReference type="NCBI Taxonomy" id="3042313"/>
    <lineage>
        <taxon>Bacteria</taxon>
        <taxon>Bacillati</taxon>
        <taxon>Bacillota</taxon>
        <taxon>Bacilli</taxon>
        <taxon>Bacillales</taxon>
        <taxon>Bacillaceae</taxon>
        <taxon>Virgibacillus</taxon>
    </lineage>
</organism>
<keyword evidence="3 10" id="KW-1003">Cell membrane</keyword>
<evidence type="ECO:0000256" key="4">
    <source>
        <dbReference type="ARBA" id="ARBA00022481"/>
    </source>
</evidence>
<dbReference type="Proteomes" id="UP001335737">
    <property type="component" value="Unassembled WGS sequence"/>
</dbReference>
<evidence type="ECO:0000313" key="12">
    <source>
        <dbReference type="Proteomes" id="UP001335737"/>
    </source>
</evidence>
<keyword evidence="7 10" id="KW-0472">Membrane</keyword>
<dbReference type="InterPro" id="IPR016940">
    <property type="entry name" value="ComGC"/>
</dbReference>
<dbReference type="NCBIfam" id="NF040999">
    <property type="entry name" value="pilin_ComGC"/>
    <property type="match status" value="1"/>
</dbReference>
<keyword evidence="5 10" id="KW-0812">Transmembrane</keyword>
<keyword evidence="8 10" id="KW-0178">Competence</keyword>
<comment type="function">
    <text evidence="10">Required for transformation and DNA binding.</text>
</comment>
<evidence type="ECO:0000256" key="1">
    <source>
        <dbReference type="ARBA" id="ARBA00004162"/>
    </source>
</evidence>
<evidence type="ECO:0000313" key="11">
    <source>
        <dbReference type="EMBL" id="MEC5422264.1"/>
    </source>
</evidence>
<sequence length="102" mass="11306">MFKNNNGFTLIEMLIVLMIISILIILIVPNLSGRSKEVHDKGCDALVAVVQAQVDAHYLEVGTYPSTLQELVPKYITSKQKECSNKKELIYNDGVVSNPNVS</sequence>
<comment type="subcellular location">
    <subcellularLocation>
        <location evidence="1">Cell membrane</location>
        <topology evidence="1">Single-pass membrane protein</topology>
    </subcellularLocation>
    <subcellularLocation>
        <location evidence="2">Cell surface</location>
    </subcellularLocation>
</comment>
<evidence type="ECO:0000256" key="7">
    <source>
        <dbReference type="ARBA" id="ARBA00023136"/>
    </source>
</evidence>
<dbReference type="NCBIfam" id="TIGR02532">
    <property type="entry name" value="IV_pilin_GFxxxE"/>
    <property type="match status" value="1"/>
</dbReference>
<keyword evidence="6 10" id="KW-1133">Transmembrane helix</keyword>
<proteinExistence type="inferred from homology"/>
<feature type="transmembrane region" description="Helical" evidence="10">
    <location>
        <begin position="6"/>
        <end position="28"/>
    </location>
</feature>
<comment type="caution">
    <text evidence="11">The sequence shown here is derived from an EMBL/GenBank/DDBJ whole genome shotgun (WGS) entry which is preliminary data.</text>
</comment>
<name>A0ABU6KAI1_9BACI</name>
<keyword evidence="10" id="KW-0813">Transport</keyword>
<evidence type="ECO:0000256" key="6">
    <source>
        <dbReference type="ARBA" id="ARBA00022989"/>
    </source>
</evidence>